<keyword evidence="3" id="KW-0808">Transferase</keyword>
<dbReference type="InterPro" id="IPR011006">
    <property type="entry name" value="CheY-like_superfamily"/>
</dbReference>
<evidence type="ECO:0000256" key="4">
    <source>
        <dbReference type="ARBA" id="ARBA00022777"/>
    </source>
</evidence>
<dbReference type="InterPro" id="IPR003594">
    <property type="entry name" value="HATPase_dom"/>
</dbReference>
<dbReference type="SUPFAM" id="SSF52172">
    <property type="entry name" value="CheY-like"/>
    <property type="match status" value="1"/>
</dbReference>
<dbReference type="Pfam" id="PF00072">
    <property type="entry name" value="Response_reg"/>
    <property type="match status" value="1"/>
</dbReference>
<dbReference type="SMART" id="SM00387">
    <property type="entry name" value="HATPase_c"/>
    <property type="match status" value="1"/>
</dbReference>
<dbReference type="PROSITE" id="PS50112">
    <property type="entry name" value="PAS"/>
    <property type="match status" value="1"/>
</dbReference>
<dbReference type="CDD" id="cd00130">
    <property type="entry name" value="PAS"/>
    <property type="match status" value="1"/>
</dbReference>
<dbReference type="PANTHER" id="PTHR43711">
    <property type="entry name" value="TWO-COMPONENT HISTIDINE KINASE"/>
    <property type="match status" value="1"/>
</dbReference>
<evidence type="ECO:0000313" key="10">
    <source>
        <dbReference type="EMBL" id="MFC7204492.1"/>
    </source>
</evidence>
<dbReference type="EC" id="2.7.13.3" evidence="2"/>
<dbReference type="Gene3D" id="1.10.287.130">
    <property type="match status" value="1"/>
</dbReference>
<dbReference type="PROSITE" id="PS50109">
    <property type="entry name" value="HIS_KIN"/>
    <property type="match status" value="1"/>
</dbReference>
<gene>
    <name evidence="10" type="ORF">ACFQJC_13275</name>
</gene>
<evidence type="ECO:0000256" key="6">
    <source>
        <dbReference type="PROSITE-ProRule" id="PRU00169"/>
    </source>
</evidence>
<keyword evidence="11" id="KW-1185">Reference proteome</keyword>
<keyword evidence="4" id="KW-0418">Kinase</keyword>
<evidence type="ECO:0000313" key="11">
    <source>
        <dbReference type="Proteomes" id="UP001596481"/>
    </source>
</evidence>
<dbReference type="CDD" id="cd00082">
    <property type="entry name" value="HisKA"/>
    <property type="match status" value="1"/>
</dbReference>
<dbReference type="CDD" id="cd00156">
    <property type="entry name" value="REC"/>
    <property type="match status" value="1"/>
</dbReference>
<organism evidence="10 11">
    <name type="scientific">Haloferax namakaokahaiae</name>
    <dbReference type="NCBI Taxonomy" id="1748331"/>
    <lineage>
        <taxon>Archaea</taxon>
        <taxon>Methanobacteriati</taxon>
        <taxon>Methanobacteriota</taxon>
        <taxon>Stenosarchaea group</taxon>
        <taxon>Halobacteria</taxon>
        <taxon>Halobacteriales</taxon>
        <taxon>Haloferacaceae</taxon>
        <taxon>Haloferax</taxon>
    </lineage>
</organism>
<dbReference type="Gene3D" id="3.30.565.10">
    <property type="entry name" value="Histidine kinase-like ATPase, C-terminal domain"/>
    <property type="match status" value="1"/>
</dbReference>
<evidence type="ECO:0000259" key="7">
    <source>
        <dbReference type="PROSITE" id="PS50109"/>
    </source>
</evidence>
<dbReference type="InterPro" id="IPR036890">
    <property type="entry name" value="HATPase_C_sf"/>
</dbReference>
<dbReference type="InterPro" id="IPR000014">
    <property type="entry name" value="PAS"/>
</dbReference>
<comment type="caution">
    <text evidence="10">The sequence shown here is derived from an EMBL/GenBank/DDBJ whole genome shotgun (WGS) entry which is preliminary data.</text>
</comment>
<dbReference type="Gene3D" id="3.30.450.20">
    <property type="entry name" value="PAS domain"/>
    <property type="match status" value="1"/>
</dbReference>
<dbReference type="SMART" id="SM00388">
    <property type="entry name" value="HisKA"/>
    <property type="match status" value="1"/>
</dbReference>
<dbReference type="Pfam" id="PF08448">
    <property type="entry name" value="PAS_4"/>
    <property type="match status" value="1"/>
</dbReference>
<dbReference type="InterPro" id="IPR036097">
    <property type="entry name" value="HisK_dim/P_sf"/>
</dbReference>
<dbReference type="SUPFAM" id="SSF55785">
    <property type="entry name" value="PYP-like sensor domain (PAS domain)"/>
    <property type="match status" value="1"/>
</dbReference>
<evidence type="ECO:0000259" key="9">
    <source>
        <dbReference type="PROSITE" id="PS50112"/>
    </source>
</evidence>
<feature type="modified residue" description="4-aspartylphosphate" evidence="6">
    <location>
        <position position="64"/>
    </location>
</feature>
<dbReference type="SUPFAM" id="SSF55874">
    <property type="entry name" value="ATPase domain of HSP90 chaperone/DNA topoisomerase II/histidine kinase"/>
    <property type="match status" value="1"/>
</dbReference>
<dbReference type="SUPFAM" id="SSF47384">
    <property type="entry name" value="Homodimeric domain of signal transducing histidine kinase"/>
    <property type="match status" value="1"/>
</dbReference>
<dbReference type="InterPro" id="IPR003661">
    <property type="entry name" value="HisK_dim/P_dom"/>
</dbReference>
<dbReference type="InterPro" id="IPR005467">
    <property type="entry name" value="His_kinase_dom"/>
</dbReference>
<evidence type="ECO:0000256" key="1">
    <source>
        <dbReference type="ARBA" id="ARBA00000085"/>
    </source>
</evidence>
<name>A0ABD5ZHH4_9EURY</name>
<dbReference type="Proteomes" id="UP001596481">
    <property type="component" value="Unassembled WGS sequence"/>
</dbReference>
<dbReference type="SMART" id="SM00448">
    <property type="entry name" value="REC"/>
    <property type="match status" value="1"/>
</dbReference>
<dbReference type="SMART" id="SM00091">
    <property type="entry name" value="PAS"/>
    <property type="match status" value="1"/>
</dbReference>
<keyword evidence="6" id="KW-0597">Phosphoprotein</keyword>
<evidence type="ECO:0000259" key="8">
    <source>
        <dbReference type="PROSITE" id="PS50110"/>
    </source>
</evidence>
<accession>A0ABD5ZHH4</accession>
<dbReference type="Pfam" id="PF00512">
    <property type="entry name" value="HisKA"/>
    <property type="match status" value="1"/>
</dbReference>
<dbReference type="Pfam" id="PF02518">
    <property type="entry name" value="HATPase_c"/>
    <property type="match status" value="1"/>
</dbReference>
<dbReference type="EMBL" id="JBHTAA010000005">
    <property type="protein sequence ID" value="MFC7204492.1"/>
    <property type="molecule type" value="Genomic_DNA"/>
</dbReference>
<evidence type="ECO:0000256" key="3">
    <source>
        <dbReference type="ARBA" id="ARBA00022679"/>
    </source>
</evidence>
<dbReference type="InterPro" id="IPR035965">
    <property type="entry name" value="PAS-like_dom_sf"/>
</dbReference>
<dbReference type="PANTHER" id="PTHR43711:SF1">
    <property type="entry name" value="HISTIDINE KINASE 1"/>
    <property type="match status" value="1"/>
</dbReference>
<keyword evidence="5" id="KW-0902">Two-component regulatory system</keyword>
<dbReference type="AlphaFoldDB" id="A0ABD5ZHH4"/>
<dbReference type="InterPro" id="IPR013656">
    <property type="entry name" value="PAS_4"/>
</dbReference>
<sequence length="461" mass="51108">MATPNQSRNSSFSVLYVDDDSQLIDLVATYLERIDDDLSVVTEPTAADGLDRLETDHIDCIVSDYQMPEMDGLEFLDAVKNEYPNLPFVLYTGQGSEDVATEAITAGVSAYVQKGGTETYELLANQISTLVTKRQAEIRATVARDRLLEMFEQVDGFFALDTDWNITYWNQKMAARTGYSSDDVIGEHFWETFPDAGGTELGEQYMDASASGESVEFKTYYEPHDYWVKIRVFPMEDGLFVHSREITSEVERKQELQWRNERLETFASTLSHDLKTPLNVAEGNLELAVETGDVTYLEEVAQAHNRMENLLEELLGLARGESLTAEPLSLEEIASNAWSTVNTGEMDLTIESSETVVANEVQLRRVFENLFGNAGKHGDADSIHVGILDTGAGFYVEDDGTGVPESDREEVFLSGYSTIEGSPGYGLSIVAQVCDAHGWTVRVTESQSGGARFEVTGVDFP</sequence>
<evidence type="ECO:0000256" key="5">
    <source>
        <dbReference type="ARBA" id="ARBA00023012"/>
    </source>
</evidence>
<dbReference type="PROSITE" id="PS50110">
    <property type="entry name" value="RESPONSE_REGULATORY"/>
    <property type="match status" value="1"/>
</dbReference>
<dbReference type="GO" id="GO:0000160">
    <property type="term" value="P:phosphorelay signal transduction system"/>
    <property type="evidence" value="ECO:0007669"/>
    <property type="project" value="UniProtKB-KW"/>
</dbReference>
<protein>
    <recommendedName>
        <fullName evidence="2">histidine kinase</fullName>
        <ecNumber evidence="2">2.7.13.3</ecNumber>
    </recommendedName>
</protein>
<dbReference type="NCBIfam" id="TIGR00229">
    <property type="entry name" value="sensory_box"/>
    <property type="match status" value="1"/>
</dbReference>
<evidence type="ECO:0000256" key="2">
    <source>
        <dbReference type="ARBA" id="ARBA00012438"/>
    </source>
</evidence>
<dbReference type="GO" id="GO:0004673">
    <property type="term" value="F:protein histidine kinase activity"/>
    <property type="evidence" value="ECO:0007669"/>
    <property type="project" value="UniProtKB-EC"/>
</dbReference>
<feature type="domain" description="Histidine kinase" evidence="7">
    <location>
        <begin position="269"/>
        <end position="456"/>
    </location>
</feature>
<proteinExistence type="predicted"/>
<dbReference type="InterPro" id="IPR050736">
    <property type="entry name" value="Sensor_HK_Regulatory"/>
</dbReference>
<dbReference type="InterPro" id="IPR001789">
    <property type="entry name" value="Sig_transdc_resp-reg_receiver"/>
</dbReference>
<comment type="catalytic activity">
    <reaction evidence="1">
        <text>ATP + protein L-histidine = ADP + protein N-phospho-L-histidine.</text>
        <dbReference type="EC" id="2.7.13.3"/>
    </reaction>
</comment>
<feature type="domain" description="PAS" evidence="9">
    <location>
        <begin position="143"/>
        <end position="187"/>
    </location>
</feature>
<reference evidence="10 11" key="1">
    <citation type="journal article" date="2019" name="Int. J. Syst. Evol. Microbiol.">
        <title>The Global Catalogue of Microorganisms (GCM) 10K type strain sequencing project: providing services to taxonomists for standard genome sequencing and annotation.</title>
        <authorList>
            <consortium name="The Broad Institute Genomics Platform"/>
            <consortium name="The Broad Institute Genome Sequencing Center for Infectious Disease"/>
            <person name="Wu L."/>
            <person name="Ma J."/>
        </authorList>
    </citation>
    <scope>NUCLEOTIDE SEQUENCE [LARGE SCALE GENOMIC DNA]</scope>
    <source>
        <strain evidence="10 11">DSM 29988</strain>
    </source>
</reference>
<dbReference type="Gene3D" id="3.40.50.2300">
    <property type="match status" value="1"/>
</dbReference>
<feature type="domain" description="Response regulatory" evidence="8">
    <location>
        <begin position="13"/>
        <end position="129"/>
    </location>
</feature>